<proteinExistence type="inferred from homology"/>
<evidence type="ECO:0000313" key="13">
    <source>
        <dbReference type="Proteomes" id="UP000335415"/>
    </source>
</evidence>
<evidence type="ECO:0000256" key="8">
    <source>
        <dbReference type="ARBA" id="ARBA00031423"/>
    </source>
</evidence>
<gene>
    <name evidence="12" type="primary">malQ</name>
    <name evidence="12" type="ORF">FJU30_21635</name>
</gene>
<accession>A0A5J5FUJ9</accession>
<dbReference type="SUPFAM" id="SSF51445">
    <property type="entry name" value="(Trans)glycosidases"/>
    <property type="match status" value="1"/>
</dbReference>
<dbReference type="AlphaFoldDB" id="A0A5J5FUJ9"/>
<dbReference type="PANTHER" id="PTHR32438">
    <property type="entry name" value="4-ALPHA-GLUCANOTRANSFERASE DPE1, CHLOROPLASTIC/AMYLOPLASTIC"/>
    <property type="match status" value="1"/>
</dbReference>
<comment type="catalytic activity">
    <reaction evidence="1 10">
        <text>Transfers a segment of a (1-&gt;4)-alpha-D-glucan to a new position in an acceptor, which may be glucose or a (1-&gt;4)-alpha-D-glucan.</text>
        <dbReference type="EC" id="2.4.1.25"/>
    </reaction>
</comment>
<dbReference type="InterPro" id="IPR048458">
    <property type="entry name" value="MalQ_N"/>
</dbReference>
<dbReference type="NCBIfam" id="TIGR00217">
    <property type="entry name" value="malQ"/>
    <property type="match status" value="1"/>
</dbReference>
<keyword evidence="6 10" id="KW-0808">Transferase</keyword>
<dbReference type="EC" id="2.4.1.25" evidence="3 10"/>
<evidence type="ECO:0000256" key="3">
    <source>
        <dbReference type="ARBA" id="ARBA00012560"/>
    </source>
</evidence>
<comment type="similarity">
    <text evidence="2 10">Belongs to the disproportionating enzyme family.</text>
</comment>
<dbReference type="Pfam" id="PF21226">
    <property type="entry name" value="MalQ_N"/>
    <property type="match status" value="1"/>
</dbReference>
<dbReference type="NCBIfam" id="NF008274">
    <property type="entry name" value="PRK11052.1"/>
    <property type="match status" value="1"/>
</dbReference>
<evidence type="ECO:0000256" key="9">
    <source>
        <dbReference type="ARBA" id="ARBA00031501"/>
    </source>
</evidence>
<dbReference type="PANTHER" id="PTHR32438:SF5">
    <property type="entry name" value="4-ALPHA-GLUCANOTRANSFERASE DPE1, CHLOROPLASTIC_AMYLOPLASTIC"/>
    <property type="match status" value="1"/>
</dbReference>
<evidence type="ECO:0000256" key="1">
    <source>
        <dbReference type="ARBA" id="ARBA00000439"/>
    </source>
</evidence>
<dbReference type="OrthoDB" id="9763489at2"/>
<reference evidence="12 13" key="1">
    <citation type="submission" date="2019-09" db="EMBL/GenBank/DDBJ databases">
        <authorList>
            <person name="Li Y."/>
        </authorList>
    </citation>
    <scope>NUCLEOTIDE SEQUENCE [LARGE SCALE GENOMIC DNA]</scope>
    <source>
        <strain evidence="12 13">L3-3HA</strain>
    </source>
</reference>
<organism evidence="12 13">
    <name type="scientific">Affinibrenneria salicis</name>
    <dbReference type="NCBI Taxonomy" id="2590031"/>
    <lineage>
        <taxon>Bacteria</taxon>
        <taxon>Pseudomonadati</taxon>
        <taxon>Pseudomonadota</taxon>
        <taxon>Gammaproteobacteria</taxon>
        <taxon>Enterobacterales</taxon>
        <taxon>Pectobacteriaceae</taxon>
        <taxon>Affinibrenneria</taxon>
    </lineage>
</organism>
<dbReference type="RefSeq" id="WP_150437054.1">
    <property type="nucleotide sequence ID" value="NZ_VYKJ01000014.1"/>
</dbReference>
<dbReference type="Gene3D" id="3.20.20.80">
    <property type="entry name" value="Glycosidases"/>
    <property type="match status" value="1"/>
</dbReference>
<dbReference type="EMBL" id="VYKJ01000014">
    <property type="protein sequence ID" value="KAA8996397.1"/>
    <property type="molecule type" value="Genomic_DNA"/>
</dbReference>
<protein>
    <recommendedName>
        <fullName evidence="4 10">4-alpha-glucanotransferase</fullName>
        <ecNumber evidence="3 10">2.4.1.25</ecNumber>
    </recommendedName>
    <alternativeName>
        <fullName evidence="8 10">Amylomaltase</fullName>
    </alternativeName>
    <alternativeName>
        <fullName evidence="9 10">Disproportionating enzyme</fullName>
    </alternativeName>
</protein>
<evidence type="ECO:0000259" key="11">
    <source>
        <dbReference type="Pfam" id="PF21226"/>
    </source>
</evidence>
<evidence type="ECO:0000256" key="10">
    <source>
        <dbReference type="RuleBase" id="RU361207"/>
    </source>
</evidence>
<dbReference type="InterPro" id="IPR003385">
    <property type="entry name" value="Glyco_hydro_77"/>
</dbReference>
<keyword evidence="5 10" id="KW-0328">Glycosyltransferase</keyword>
<comment type="caution">
    <text evidence="12">The sequence shown here is derived from an EMBL/GenBank/DDBJ whole genome shotgun (WGS) entry which is preliminary data.</text>
</comment>
<dbReference type="Pfam" id="PF02446">
    <property type="entry name" value="Glyco_hydro_77"/>
    <property type="match status" value="1"/>
</dbReference>
<evidence type="ECO:0000256" key="5">
    <source>
        <dbReference type="ARBA" id="ARBA00022676"/>
    </source>
</evidence>
<keyword evidence="13" id="KW-1185">Reference proteome</keyword>
<evidence type="ECO:0000256" key="7">
    <source>
        <dbReference type="ARBA" id="ARBA00023277"/>
    </source>
</evidence>
<evidence type="ECO:0000313" key="12">
    <source>
        <dbReference type="EMBL" id="KAA8996397.1"/>
    </source>
</evidence>
<name>A0A5J5FUJ9_9GAMM</name>
<evidence type="ECO:0000256" key="2">
    <source>
        <dbReference type="ARBA" id="ARBA00005684"/>
    </source>
</evidence>
<sequence>MASTRARKQTTPQVGVAGSYIDAYGNERPVAESTRQALQAMIARDDTSDAPLPPVKVFLQHQDAAVSLAGKGSFDWTLSYENGGQVAGRGRAGKTLLLPGALPLGYHLLTLEQAGRQWSCRIIIAPARCYEPPALGQGRRWWGVCAQLYTLRSQTNWGIGDFGDLRLLIEQIARRGGAFVGLNPLHALYPCDAQRASPYSPSSRRWLNVIYIDVNQVDDFRHSHAAQRWWGQEKTRRQLEKVRGGRWVDYPQVMALKLTALRMAFRHFNTRVALDPRVSAFRQFMLQGGENLLRQATFDVLQAHLLQQKGDWRYWQQWPAQYQDHSGEAVRQFFRLQETEIEFYCWLQWLAHEQISGCFEHSRQLGMPLGIYRDLAVGVAQGGAETWGDRALYCLDAAIGAPPDPLAPQGQNWQLPPMNPYEMIARGYQPFIDVLRSNMAHCGALRIDHVMSLLRLWWIPQTASGGEGSYVYYPLDDLLAVLALESQRHRCMVIGEDLGTVPADIIDKLRGAGVYSYKVLFFEQARDNHFRAPQEYPRQSLASVTTHDLPTLRGYWQSIDLSLGRELGLYRDDETLERRMAQREREKQGLLNALHQHGVLPQRVGRNAALTVMGASLNRGVQRYLADSNSALLGLQMEDWLDMATPVNVPGTSDEYPNWRRKLSKTLEAMFADPGLARLIRDIDLRRGSPPADPSS</sequence>
<keyword evidence="7 10" id="KW-0119">Carbohydrate metabolism</keyword>
<evidence type="ECO:0000256" key="4">
    <source>
        <dbReference type="ARBA" id="ARBA00020295"/>
    </source>
</evidence>
<dbReference type="GO" id="GO:0004134">
    <property type="term" value="F:4-alpha-glucanotransferase activity"/>
    <property type="evidence" value="ECO:0007669"/>
    <property type="project" value="UniProtKB-EC"/>
</dbReference>
<evidence type="ECO:0000256" key="6">
    <source>
        <dbReference type="ARBA" id="ARBA00022679"/>
    </source>
</evidence>
<dbReference type="Proteomes" id="UP000335415">
    <property type="component" value="Unassembled WGS sequence"/>
</dbReference>
<dbReference type="InterPro" id="IPR017853">
    <property type="entry name" value="GH"/>
</dbReference>
<dbReference type="GO" id="GO:0005975">
    <property type="term" value="P:carbohydrate metabolic process"/>
    <property type="evidence" value="ECO:0007669"/>
    <property type="project" value="InterPro"/>
</dbReference>
<feature type="domain" description="MalQ N-terminal beta-sandwich" evidence="11">
    <location>
        <begin position="52"/>
        <end position="126"/>
    </location>
</feature>